<sequence length="386" mass="42696">MPENVRAMVLKEPGKYELRSFPYPKPQKGAAVVKMIMSGICGTDKHSYKGEDTQYGGTKNEVHVPYPIIQGHENVGIIEEIDEEGAKNLEFNGEILKVGDRVTWSPDVICGKCYECRYVSGYSWCQHMQGLYGNGLSCEAYPHLFGGFSEYCYIMPGAHVFKVPEELSDECAMLAEIMSCSWNVDKAKEFYSFSGEGFQVNDTVVVIGVGPLGMSHLIKAHILGAGKLIAMDTSDWKLNLAKEFGATHTYNVSGTTVEERVEFIEQITKGRGADVVIECVGRPQMFADCLKYVRKGGMVLEPGNFVDAGDISISPHLICAKNIRIIGQSSLVYNAFTPAMDMMVNFADRIPFERMVSHHYGLEQTEEAIVKSMAPDSMKVVVCGNK</sequence>
<dbReference type="InterPro" id="IPR013154">
    <property type="entry name" value="ADH-like_N"/>
</dbReference>
<dbReference type="EMBL" id="CP102290">
    <property type="protein sequence ID" value="UWP60765.1"/>
    <property type="molecule type" value="Genomic_DNA"/>
</dbReference>
<dbReference type="InterPro" id="IPR036291">
    <property type="entry name" value="NAD(P)-bd_dom_sf"/>
</dbReference>
<evidence type="ECO:0000256" key="1">
    <source>
        <dbReference type="ARBA" id="ARBA00023002"/>
    </source>
</evidence>
<protein>
    <submittedName>
        <fullName evidence="4">Zinc-binding dehydrogenase</fullName>
    </submittedName>
</protein>
<accession>A0ABY5VJN5</accession>
<evidence type="ECO:0000313" key="5">
    <source>
        <dbReference type="Proteomes" id="UP001060164"/>
    </source>
</evidence>
<dbReference type="Pfam" id="PF08240">
    <property type="entry name" value="ADH_N"/>
    <property type="match status" value="1"/>
</dbReference>
<name>A0ABY5VJN5_9FIRM</name>
<dbReference type="InterPro" id="IPR011032">
    <property type="entry name" value="GroES-like_sf"/>
</dbReference>
<evidence type="ECO:0000259" key="3">
    <source>
        <dbReference type="Pfam" id="PF08240"/>
    </source>
</evidence>
<dbReference type="SUPFAM" id="SSF51735">
    <property type="entry name" value="NAD(P)-binding Rossmann-fold domains"/>
    <property type="match status" value="1"/>
</dbReference>
<dbReference type="Proteomes" id="UP001060164">
    <property type="component" value="Chromosome"/>
</dbReference>
<reference evidence="4" key="1">
    <citation type="journal article" date="2022" name="Cell">
        <title>Design, construction, and in vivo augmentation of a complex gut microbiome.</title>
        <authorList>
            <person name="Cheng A.G."/>
            <person name="Ho P.Y."/>
            <person name="Aranda-Diaz A."/>
            <person name="Jain S."/>
            <person name="Yu F.B."/>
            <person name="Meng X."/>
            <person name="Wang M."/>
            <person name="Iakiviak M."/>
            <person name="Nagashima K."/>
            <person name="Zhao A."/>
            <person name="Murugkar P."/>
            <person name="Patil A."/>
            <person name="Atabakhsh K."/>
            <person name="Weakley A."/>
            <person name="Yan J."/>
            <person name="Brumbaugh A.R."/>
            <person name="Higginbottom S."/>
            <person name="Dimas A."/>
            <person name="Shiver A.L."/>
            <person name="Deutschbauer A."/>
            <person name="Neff N."/>
            <person name="Sonnenburg J.L."/>
            <person name="Huang K.C."/>
            <person name="Fischbach M.A."/>
        </authorList>
    </citation>
    <scope>NUCLEOTIDE SEQUENCE</scope>
    <source>
        <strain evidence="4">DSM 19829</strain>
    </source>
</reference>
<dbReference type="Gene3D" id="3.40.50.720">
    <property type="entry name" value="NAD(P)-binding Rossmann-like Domain"/>
    <property type="match status" value="1"/>
</dbReference>
<dbReference type="Pfam" id="PF00107">
    <property type="entry name" value="ADH_zinc_N"/>
    <property type="match status" value="1"/>
</dbReference>
<dbReference type="RefSeq" id="WP_028530218.1">
    <property type="nucleotide sequence ID" value="NZ_CABLBR010000049.1"/>
</dbReference>
<dbReference type="Gene3D" id="3.90.180.10">
    <property type="entry name" value="Medium-chain alcohol dehydrogenases, catalytic domain"/>
    <property type="match status" value="1"/>
</dbReference>
<dbReference type="InterPro" id="IPR050129">
    <property type="entry name" value="Zn_alcohol_dh"/>
</dbReference>
<feature type="domain" description="Alcohol dehydrogenase-like N-terminal" evidence="3">
    <location>
        <begin position="28"/>
        <end position="165"/>
    </location>
</feature>
<organism evidence="4 5">
    <name type="scientific">Ruminococcus gauvreauii</name>
    <dbReference type="NCBI Taxonomy" id="438033"/>
    <lineage>
        <taxon>Bacteria</taxon>
        <taxon>Bacillati</taxon>
        <taxon>Bacillota</taxon>
        <taxon>Clostridia</taxon>
        <taxon>Eubacteriales</taxon>
        <taxon>Oscillospiraceae</taxon>
        <taxon>Ruminococcus</taxon>
    </lineage>
</organism>
<dbReference type="InterPro" id="IPR013149">
    <property type="entry name" value="ADH-like_C"/>
</dbReference>
<dbReference type="PANTHER" id="PTHR43401">
    <property type="entry name" value="L-THREONINE 3-DEHYDROGENASE"/>
    <property type="match status" value="1"/>
</dbReference>
<feature type="domain" description="Alcohol dehydrogenase-like C-terminal" evidence="2">
    <location>
        <begin position="211"/>
        <end position="343"/>
    </location>
</feature>
<dbReference type="PANTHER" id="PTHR43401:SF2">
    <property type="entry name" value="L-THREONINE 3-DEHYDROGENASE"/>
    <property type="match status" value="1"/>
</dbReference>
<dbReference type="CDD" id="cd08231">
    <property type="entry name" value="MDR_TM0436_like"/>
    <property type="match status" value="1"/>
</dbReference>
<gene>
    <name evidence="4" type="ORF">NQ502_06940</name>
</gene>
<evidence type="ECO:0000259" key="2">
    <source>
        <dbReference type="Pfam" id="PF00107"/>
    </source>
</evidence>
<dbReference type="SUPFAM" id="SSF50129">
    <property type="entry name" value="GroES-like"/>
    <property type="match status" value="1"/>
</dbReference>
<keyword evidence="5" id="KW-1185">Reference proteome</keyword>
<keyword evidence="1" id="KW-0560">Oxidoreductase</keyword>
<proteinExistence type="predicted"/>
<evidence type="ECO:0000313" key="4">
    <source>
        <dbReference type="EMBL" id="UWP60765.1"/>
    </source>
</evidence>